<organism evidence="8 9">
    <name type="scientific">Caldanaerobacter subterraneus subsp. tengcongensis (strain DSM 15242 / JCM 11007 / NBRC 100824 / MB4)</name>
    <name type="common">Thermoanaerobacter tengcongensis</name>
    <dbReference type="NCBI Taxonomy" id="273068"/>
    <lineage>
        <taxon>Bacteria</taxon>
        <taxon>Bacillati</taxon>
        <taxon>Bacillota</taxon>
        <taxon>Clostridia</taxon>
        <taxon>Thermoanaerobacterales</taxon>
        <taxon>Thermoanaerobacteraceae</taxon>
        <taxon>Caldanaerobacter</taxon>
    </lineage>
</organism>
<evidence type="ECO:0000256" key="2">
    <source>
        <dbReference type="ARBA" id="ARBA00022691"/>
    </source>
</evidence>
<dbReference type="GO" id="GO:0046872">
    <property type="term" value="F:metal ion binding"/>
    <property type="evidence" value="ECO:0007669"/>
    <property type="project" value="UniProtKB-KW"/>
</dbReference>
<dbReference type="KEGG" id="tte:TTE1158"/>
<dbReference type="GO" id="GO:0016491">
    <property type="term" value="F:oxidoreductase activity"/>
    <property type="evidence" value="ECO:0007669"/>
    <property type="project" value="InterPro"/>
</dbReference>
<comment type="similarity">
    <text evidence="6">Belongs to the radical SAM superfamily. Anaerobic sulfatase-maturating enzyme family.</text>
</comment>
<evidence type="ECO:0000256" key="5">
    <source>
        <dbReference type="ARBA" id="ARBA00023014"/>
    </source>
</evidence>
<dbReference type="PANTHER" id="PTHR43273">
    <property type="entry name" value="ANAEROBIC SULFATASE-MATURATING ENZYME HOMOLOG ASLB-RELATED"/>
    <property type="match status" value="1"/>
</dbReference>
<reference evidence="8 9" key="1">
    <citation type="journal article" date="2002" name="Genome Res.">
        <title>A complete sequence of the T. tengcongensis genome.</title>
        <authorList>
            <person name="Bao Q."/>
            <person name="Tian Y."/>
            <person name="Li W."/>
            <person name="Xu Z."/>
            <person name="Xuan Z."/>
            <person name="Hu S."/>
            <person name="Dong W."/>
            <person name="Yang J."/>
            <person name="Chen Y."/>
            <person name="Xue Y."/>
            <person name="Xu Y."/>
            <person name="Lai X."/>
            <person name="Huang L."/>
            <person name="Dong X."/>
            <person name="Ma Y."/>
            <person name="Ling L."/>
            <person name="Tan H."/>
            <person name="Chen R."/>
            <person name="Wang J."/>
            <person name="Yu J."/>
            <person name="Yang H."/>
        </authorList>
    </citation>
    <scope>NUCLEOTIDE SEQUENCE [LARGE SCALE GENOMIC DNA]</scope>
    <source>
        <strain evidence="9">DSM 15242 / JCM 11007 / NBRC 100824 / MB4</strain>
    </source>
</reference>
<dbReference type="CDD" id="cd01335">
    <property type="entry name" value="Radical_SAM"/>
    <property type="match status" value="1"/>
</dbReference>
<keyword evidence="9" id="KW-1185">Reference proteome</keyword>
<feature type="domain" description="Radical SAM core" evidence="7">
    <location>
        <begin position="86"/>
        <end position="223"/>
    </location>
</feature>
<dbReference type="eggNOG" id="COG0641">
    <property type="taxonomic scope" value="Bacteria"/>
</dbReference>
<dbReference type="Proteomes" id="UP000000555">
    <property type="component" value="Chromosome"/>
</dbReference>
<dbReference type="GO" id="GO:0051536">
    <property type="term" value="F:iron-sulfur cluster binding"/>
    <property type="evidence" value="ECO:0007669"/>
    <property type="project" value="UniProtKB-KW"/>
</dbReference>
<dbReference type="Pfam" id="PF04055">
    <property type="entry name" value="Radical_SAM"/>
    <property type="match status" value="1"/>
</dbReference>
<evidence type="ECO:0000259" key="7">
    <source>
        <dbReference type="Pfam" id="PF04055"/>
    </source>
</evidence>
<dbReference type="NCBIfam" id="TIGR04085">
    <property type="entry name" value="rSAM_more_4Fe4S"/>
    <property type="match status" value="1"/>
</dbReference>
<dbReference type="RefSeq" id="WP_011025497.1">
    <property type="nucleotide sequence ID" value="NC_003869.1"/>
</dbReference>
<dbReference type="InterPro" id="IPR023885">
    <property type="entry name" value="4Fe4S-binding_SPASM_dom"/>
</dbReference>
<gene>
    <name evidence="8" type="primary">AslB</name>
    <name evidence="8" type="ordered locus">TTE1158</name>
</gene>
<protein>
    <submittedName>
        <fullName evidence="8">Arylsulfatase regulator (Fe-S oxidoreductase)</fullName>
    </submittedName>
</protein>
<dbReference type="HOGENOM" id="CLU_009273_3_1_9"/>
<evidence type="ECO:0000256" key="1">
    <source>
        <dbReference type="ARBA" id="ARBA00001966"/>
    </source>
</evidence>
<dbReference type="InterPro" id="IPR013785">
    <property type="entry name" value="Aldolase_TIM"/>
</dbReference>
<dbReference type="AlphaFoldDB" id="Q8RAQ1"/>
<dbReference type="Gene3D" id="3.20.20.70">
    <property type="entry name" value="Aldolase class I"/>
    <property type="match status" value="1"/>
</dbReference>
<evidence type="ECO:0000256" key="4">
    <source>
        <dbReference type="ARBA" id="ARBA00023004"/>
    </source>
</evidence>
<dbReference type="SFLD" id="SFLDS00029">
    <property type="entry name" value="Radical_SAM"/>
    <property type="match status" value="1"/>
</dbReference>
<comment type="cofactor">
    <cofactor evidence="1">
        <name>[4Fe-4S] cluster</name>
        <dbReference type="ChEBI" id="CHEBI:49883"/>
    </cofactor>
</comment>
<keyword evidence="3" id="KW-0479">Metal-binding</keyword>
<proteinExistence type="inferred from homology"/>
<dbReference type="SUPFAM" id="SSF102114">
    <property type="entry name" value="Radical SAM enzymes"/>
    <property type="match status" value="1"/>
</dbReference>
<name>Q8RAQ1_CALS4</name>
<keyword evidence="5" id="KW-0411">Iron-sulfur</keyword>
<evidence type="ECO:0000256" key="6">
    <source>
        <dbReference type="ARBA" id="ARBA00023601"/>
    </source>
</evidence>
<evidence type="ECO:0000313" key="9">
    <source>
        <dbReference type="Proteomes" id="UP000000555"/>
    </source>
</evidence>
<dbReference type="UniPathway" id="UPA00782"/>
<dbReference type="PANTHER" id="PTHR43273:SF3">
    <property type="entry name" value="ANAEROBIC SULFATASE-MATURATING ENZYME HOMOLOG ASLB-RELATED"/>
    <property type="match status" value="1"/>
</dbReference>
<evidence type="ECO:0000256" key="3">
    <source>
        <dbReference type="ARBA" id="ARBA00022723"/>
    </source>
</evidence>
<dbReference type="EMBL" id="AE008691">
    <property type="protein sequence ID" value="AAM24389.1"/>
    <property type="molecule type" value="Genomic_DNA"/>
</dbReference>
<dbReference type="InterPro" id="IPR023867">
    <property type="entry name" value="Sulphatase_maturase_rSAM"/>
</dbReference>
<dbReference type="SFLD" id="SFLDG01067">
    <property type="entry name" value="SPASM/twitch_domain_containing"/>
    <property type="match status" value="1"/>
</dbReference>
<accession>Q8RAQ1</accession>
<dbReference type="InterPro" id="IPR058240">
    <property type="entry name" value="rSAM_sf"/>
</dbReference>
<sequence length="436" mass="50819">MAYLFGKRLRTGEFVVYNKILRDFRIIDKRYNIHNLQELFKSPVYYDLLNEKFILPSYLNEHEVNRYFNNKIKYDLQKLYITDVFSFDCNLKCLYCMQQNRNKKQDIMSPTERVNLWKRIYEIFWPREIVITLFGGEPFLYPKYLNDLLTKATDALLPISRITAVTNGTMINKLVIDVINKFNISDIQITIDGPSIIHDKRRITKNGKGSWALIVNNIKKLLNDTETRIIINTVIDLSNYKYYGSMIDELVEEFDHLLFDDENRIVFNIGTICRPEGGCEFVDANIPNGYLCKDIYYSVLNEAIDKGIKVVNFLNNSFCVNRKENEFVIHPTGDIYKCISGVGIDDFKLCSYNEVIKEPELVLINSARFVESNKDFECNNCDFYGGICNGGCNFNSYTLGKTKECDKISMAKEIDKLLDVLGKVKWIDVDLFIKRE</sequence>
<keyword evidence="4" id="KW-0408">Iron</keyword>
<keyword evidence="2" id="KW-0949">S-adenosyl-L-methionine</keyword>
<dbReference type="OrthoDB" id="9808591at2"/>
<evidence type="ECO:0000313" key="8">
    <source>
        <dbReference type="EMBL" id="AAM24389.1"/>
    </source>
</evidence>
<dbReference type="STRING" id="273068.TTE1158"/>
<dbReference type="InterPro" id="IPR007197">
    <property type="entry name" value="rSAM"/>
</dbReference>